<dbReference type="Proteomes" id="UP001163321">
    <property type="component" value="Chromosome 1"/>
</dbReference>
<gene>
    <name evidence="1" type="ORF">PsorP6_000414</name>
</gene>
<accession>A0ACC0WR06</accession>
<evidence type="ECO:0000313" key="1">
    <source>
        <dbReference type="EMBL" id="KAI9921179.1"/>
    </source>
</evidence>
<keyword evidence="2" id="KW-1185">Reference proteome</keyword>
<reference evidence="1 2" key="1">
    <citation type="journal article" date="2022" name="bioRxiv">
        <title>The genome of the oomycete Peronosclerospora sorghi, a cosmopolitan pathogen of maize and sorghum, is inflated with dispersed pseudogenes.</title>
        <authorList>
            <person name="Fletcher K."/>
            <person name="Martin F."/>
            <person name="Isakeit T."/>
            <person name="Cavanaugh K."/>
            <person name="Magill C."/>
            <person name="Michelmore R."/>
        </authorList>
    </citation>
    <scope>NUCLEOTIDE SEQUENCE [LARGE SCALE GENOMIC DNA]</scope>
    <source>
        <strain evidence="1">P6</strain>
    </source>
</reference>
<protein>
    <submittedName>
        <fullName evidence="1">Uncharacterized protein</fullName>
    </submittedName>
</protein>
<sequence>MQLEEGFRKREDHDDGKDRHAAVRRGRWSSHLNGAYNYERWVKLIALGSLGIWMLFVLLFWHTGLGSAKEGSQSRNYKIQPSLDDGFPAETNFIVLGDFGTGDENQTKVAKALEKYTSTMKPPPAFVLSLGDQIYDRGIEAVDDPLLTRNFEQVYTHATLQVPWYVTIGNHDCEGSINAILQYAKKDHSLWYIPRRYYSIDRPVAPKTILRLVVIDACDLVCGREPQDIRCTERMIKQASKETRKSQYEWIEQTLSADKPTGVEQMWTIVLGHWGVYSFAGNGNTPELIDTLDPMLKKYKVDAYFSGHDHSLQHIRKVANDGSFRNYFISGAGGYKIHELQSNARANPDLVHAALTHGFMSVHMTKTSFRVHFVDENGEILYTTDVRSK</sequence>
<organism evidence="1 2">
    <name type="scientific">Peronosclerospora sorghi</name>
    <dbReference type="NCBI Taxonomy" id="230839"/>
    <lineage>
        <taxon>Eukaryota</taxon>
        <taxon>Sar</taxon>
        <taxon>Stramenopiles</taxon>
        <taxon>Oomycota</taxon>
        <taxon>Peronosporomycetes</taxon>
        <taxon>Peronosporales</taxon>
        <taxon>Peronosporaceae</taxon>
        <taxon>Peronosclerospora</taxon>
    </lineage>
</organism>
<name>A0ACC0WR06_9STRA</name>
<comment type="caution">
    <text evidence="1">The sequence shown here is derived from an EMBL/GenBank/DDBJ whole genome shotgun (WGS) entry which is preliminary data.</text>
</comment>
<proteinExistence type="predicted"/>
<dbReference type="EMBL" id="CM047580">
    <property type="protein sequence ID" value="KAI9921179.1"/>
    <property type="molecule type" value="Genomic_DNA"/>
</dbReference>
<evidence type="ECO:0000313" key="2">
    <source>
        <dbReference type="Proteomes" id="UP001163321"/>
    </source>
</evidence>